<dbReference type="EMBL" id="JAATOP010000007">
    <property type="protein sequence ID" value="NIY73077.1"/>
    <property type="molecule type" value="Genomic_DNA"/>
</dbReference>
<feature type="signal peptide" evidence="1">
    <location>
        <begin position="1"/>
        <end position="25"/>
    </location>
</feature>
<gene>
    <name evidence="2" type="ORF">HCZ30_11610</name>
</gene>
<dbReference type="Pfam" id="PF11736">
    <property type="entry name" value="DUF3299"/>
    <property type="match status" value="1"/>
</dbReference>
<evidence type="ECO:0000313" key="2">
    <source>
        <dbReference type="EMBL" id="NIY73077.1"/>
    </source>
</evidence>
<keyword evidence="1" id="KW-0732">Signal</keyword>
<keyword evidence="3" id="KW-1185">Reference proteome</keyword>
<proteinExistence type="predicted"/>
<evidence type="ECO:0000313" key="3">
    <source>
        <dbReference type="Proteomes" id="UP000709466"/>
    </source>
</evidence>
<protein>
    <submittedName>
        <fullName evidence="2">DUF3299 domain-containing protein</fullName>
    </submittedName>
</protein>
<organism evidence="2 3">
    <name type="scientific">Marivivens donghaensis</name>
    <dbReference type="NCBI Taxonomy" id="1699413"/>
    <lineage>
        <taxon>Bacteria</taxon>
        <taxon>Pseudomonadati</taxon>
        <taxon>Pseudomonadota</taxon>
        <taxon>Alphaproteobacteria</taxon>
        <taxon>Rhodobacterales</taxon>
        <taxon>Paracoccaceae</taxon>
        <taxon>Marivivens group</taxon>
        <taxon>Marivivens</taxon>
    </lineage>
</organism>
<comment type="caution">
    <text evidence="2">The sequence shown here is derived from an EMBL/GenBank/DDBJ whole genome shotgun (WGS) entry which is preliminary data.</text>
</comment>
<dbReference type="RefSeq" id="WP_167638461.1">
    <property type="nucleotide sequence ID" value="NZ_JAATOP010000007.1"/>
</dbReference>
<accession>A0ABX0W2C5</accession>
<dbReference type="InterPro" id="IPR021727">
    <property type="entry name" value="DUF3299"/>
</dbReference>
<feature type="chain" id="PRO_5045657300" evidence="1">
    <location>
        <begin position="26"/>
        <end position="169"/>
    </location>
</feature>
<dbReference type="Proteomes" id="UP000709466">
    <property type="component" value="Unassembled WGS sequence"/>
</dbReference>
<reference evidence="2 3" key="1">
    <citation type="submission" date="2020-03" db="EMBL/GenBank/DDBJ databases">
        <title>Bacterial isolates of synthetic phycosphere.</title>
        <authorList>
            <person name="Fu H."/>
            <person name="Moran M.A."/>
        </authorList>
    </citation>
    <scope>NUCLEOTIDE SEQUENCE [LARGE SCALE GENOMIC DNA]</scope>
    <source>
        <strain evidence="2 3">HF1</strain>
    </source>
</reference>
<dbReference type="Gene3D" id="2.40.50.870">
    <property type="entry name" value="Protein of unknown function (DUF3299)"/>
    <property type="match status" value="1"/>
</dbReference>
<name>A0ABX0W2C5_9RHOB</name>
<sequence length="169" mass="18827">MIRLSRRQLLLTSTAAAVLPRMAQAADYQEITWDDLIPPGVPYSEIIGNGEMDVMNDTWNPVFDENGVKLNMALDGMAVKLPGYIIPIDVGTEGVTSFVFVPYTGACIHVPPPPPNQVVFVTSETPWPNDQLFDAVWVYGIMSAKLQSNELAQMGYEIEAEKMEIYEWT</sequence>
<evidence type="ECO:0000256" key="1">
    <source>
        <dbReference type="SAM" id="SignalP"/>
    </source>
</evidence>